<gene>
    <name evidence="5" type="primary">LOC111087019</name>
</gene>
<comment type="function">
    <text evidence="1">Has antibacterial activity.</text>
</comment>
<keyword evidence="4" id="KW-1185">Reference proteome</keyword>
<accession>A0ABM1SW27</accession>
<dbReference type="Gene3D" id="4.10.75.10">
    <property type="entry name" value="Elafin-like"/>
    <property type="match status" value="1"/>
</dbReference>
<evidence type="ECO:0000256" key="1">
    <source>
        <dbReference type="ARBA" id="ARBA00002878"/>
    </source>
</evidence>
<name>A0ABM1SW27_LIMPO</name>
<dbReference type="GeneID" id="111087019"/>
<dbReference type="PROSITE" id="PS51390">
    <property type="entry name" value="WAP"/>
    <property type="match status" value="1"/>
</dbReference>
<evidence type="ECO:0000259" key="3">
    <source>
        <dbReference type="PROSITE" id="PS51390"/>
    </source>
</evidence>
<dbReference type="Pfam" id="PF00095">
    <property type="entry name" value="WAP"/>
    <property type="match status" value="1"/>
</dbReference>
<dbReference type="InterPro" id="IPR008197">
    <property type="entry name" value="WAP_dom"/>
</dbReference>
<evidence type="ECO:0000313" key="4">
    <source>
        <dbReference type="Proteomes" id="UP000694941"/>
    </source>
</evidence>
<evidence type="ECO:0000256" key="2">
    <source>
        <dbReference type="SAM" id="SignalP"/>
    </source>
</evidence>
<protein>
    <submittedName>
        <fullName evidence="5">WAP four-disulfide core domain protein 3-like</fullName>
    </submittedName>
</protein>
<dbReference type="RefSeq" id="XP_022247833.1">
    <property type="nucleotide sequence ID" value="XM_022392125.1"/>
</dbReference>
<keyword evidence="2" id="KW-0732">Signal</keyword>
<proteinExistence type="predicted"/>
<evidence type="ECO:0000313" key="5">
    <source>
        <dbReference type="RefSeq" id="XP_022247833.1"/>
    </source>
</evidence>
<feature type="chain" id="PRO_5045430052" evidence="2">
    <location>
        <begin position="20"/>
        <end position="111"/>
    </location>
</feature>
<reference evidence="5" key="1">
    <citation type="submission" date="2025-08" db="UniProtKB">
        <authorList>
            <consortium name="RefSeq"/>
        </authorList>
    </citation>
    <scope>IDENTIFICATION</scope>
    <source>
        <tissue evidence="5">Muscle</tissue>
    </source>
</reference>
<organism evidence="4 5">
    <name type="scientific">Limulus polyphemus</name>
    <name type="common">Atlantic horseshoe crab</name>
    <dbReference type="NCBI Taxonomy" id="6850"/>
    <lineage>
        <taxon>Eukaryota</taxon>
        <taxon>Metazoa</taxon>
        <taxon>Ecdysozoa</taxon>
        <taxon>Arthropoda</taxon>
        <taxon>Chelicerata</taxon>
        <taxon>Merostomata</taxon>
        <taxon>Xiphosura</taxon>
        <taxon>Limulidae</taxon>
        <taxon>Limulus</taxon>
    </lineage>
</organism>
<dbReference type="InterPro" id="IPR036645">
    <property type="entry name" value="Elafin-like_sf"/>
</dbReference>
<dbReference type="Proteomes" id="UP000694941">
    <property type="component" value="Unplaced"/>
</dbReference>
<sequence>MKSILFLVYFLFILCSTEGGVNTERSCIQDYRACLKQCLTKEFGEACRESCEKSASCQELGECPEHPVQPCLFLLPLLPTACSSDLDCPESHRCCRSGQMGCKTSCVEVRT</sequence>
<feature type="signal peptide" evidence="2">
    <location>
        <begin position="1"/>
        <end position="19"/>
    </location>
</feature>
<feature type="domain" description="WAP" evidence="3">
    <location>
        <begin position="56"/>
        <end position="110"/>
    </location>
</feature>